<reference evidence="14" key="1">
    <citation type="submission" date="2025-08" db="UniProtKB">
        <authorList>
            <consortium name="Ensembl"/>
        </authorList>
    </citation>
    <scope>IDENTIFICATION</scope>
</reference>
<keyword evidence="9" id="KW-0804">Transcription</keyword>
<evidence type="ECO:0000256" key="2">
    <source>
        <dbReference type="ARBA" id="ARBA00006991"/>
    </source>
</evidence>
<keyword evidence="4" id="KW-0677">Repeat</keyword>
<dbReference type="SMART" id="SM00355">
    <property type="entry name" value="ZnF_C2H2"/>
    <property type="match status" value="5"/>
</dbReference>
<dbReference type="Proteomes" id="UP000472274">
    <property type="component" value="Unplaced"/>
</dbReference>
<dbReference type="GeneTree" id="ENSGT00940000154715"/>
<keyword evidence="3" id="KW-0479">Metal-binding</keyword>
<dbReference type="InterPro" id="IPR036236">
    <property type="entry name" value="Znf_C2H2_sf"/>
</dbReference>
<dbReference type="FunFam" id="3.30.160.60:FF:001437">
    <property type="entry name" value="Zinc finger protein 594"/>
    <property type="match status" value="1"/>
</dbReference>
<feature type="domain" description="C2H2-type" evidence="13">
    <location>
        <begin position="246"/>
        <end position="273"/>
    </location>
</feature>
<evidence type="ECO:0000313" key="14">
    <source>
        <dbReference type="Ensembl" id="ENSTMTP00000025414.1"/>
    </source>
</evidence>
<dbReference type="GO" id="GO:0006357">
    <property type="term" value="P:regulation of transcription by RNA polymerase II"/>
    <property type="evidence" value="ECO:0007669"/>
    <property type="project" value="TreeGrafter"/>
</dbReference>
<keyword evidence="5 11" id="KW-0863">Zinc-finger</keyword>
<evidence type="ECO:0000256" key="9">
    <source>
        <dbReference type="ARBA" id="ARBA00023163"/>
    </source>
</evidence>
<keyword evidence="6" id="KW-0862">Zinc</keyword>
<feature type="domain" description="C2H2-type" evidence="13">
    <location>
        <begin position="218"/>
        <end position="245"/>
    </location>
</feature>
<proteinExistence type="inferred from homology"/>
<keyword evidence="12" id="KW-1133">Transmembrane helix</keyword>
<dbReference type="FunFam" id="3.30.160.60:FF:000295">
    <property type="entry name" value="zinc finger protein 19"/>
    <property type="match status" value="1"/>
</dbReference>
<evidence type="ECO:0000259" key="13">
    <source>
        <dbReference type="PROSITE" id="PS50157"/>
    </source>
</evidence>
<sequence length="338" mass="38835">ISFISPFLLSVWMGCGGKIHPLPSPLPFLFLFSVSPILILVYFFSILAGYGMVDKNKVQNPQQEDAEQVEACGALSQRSKGNVSSSHECEKACESHHRPERYQGNQTQEKVDEPINFQGTHRELKETTSQAKILRVERENTCSECGKNFRYCSALIRHKIMHTKDRPYECFTQSTFLIMHQKIHRGEKPYQCYECGKNFTNSSALITHQRIHTGEKPYQCSDCGKRFSRRSVLIIHQRIHTGEKPYQCCICGKSFTNSSTLITHQRIHTGEKPYKCCECGKSFIRSSHLAIHQKIHMKERPYECSDSQRRVFEWLTGWFNFGANIQLAQTTLPFAGGR</sequence>
<dbReference type="GO" id="GO:0000978">
    <property type="term" value="F:RNA polymerase II cis-regulatory region sequence-specific DNA binding"/>
    <property type="evidence" value="ECO:0007669"/>
    <property type="project" value="TreeGrafter"/>
</dbReference>
<accession>A0A674K254</accession>
<dbReference type="Gene3D" id="3.30.160.60">
    <property type="entry name" value="Classic Zinc Finger"/>
    <property type="match status" value="6"/>
</dbReference>
<keyword evidence="7" id="KW-0805">Transcription regulation</keyword>
<dbReference type="PROSITE" id="PS00028">
    <property type="entry name" value="ZINC_FINGER_C2H2_1"/>
    <property type="match status" value="5"/>
</dbReference>
<evidence type="ECO:0000256" key="6">
    <source>
        <dbReference type="ARBA" id="ARBA00022833"/>
    </source>
</evidence>
<reference evidence="14" key="2">
    <citation type="submission" date="2025-09" db="UniProtKB">
        <authorList>
            <consortium name="Ensembl"/>
        </authorList>
    </citation>
    <scope>IDENTIFICATION</scope>
</reference>
<evidence type="ECO:0000256" key="5">
    <source>
        <dbReference type="ARBA" id="ARBA00022771"/>
    </source>
</evidence>
<evidence type="ECO:0000256" key="11">
    <source>
        <dbReference type="PROSITE-ProRule" id="PRU00042"/>
    </source>
</evidence>
<dbReference type="GO" id="GO:0005634">
    <property type="term" value="C:nucleus"/>
    <property type="evidence" value="ECO:0007669"/>
    <property type="project" value="UniProtKB-SubCell"/>
</dbReference>
<feature type="domain" description="C2H2-type" evidence="13">
    <location>
        <begin position="190"/>
        <end position="217"/>
    </location>
</feature>
<protein>
    <recommendedName>
        <fullName evidence="13">C2H2-type domain-containing protein</fullName>
    </recommendedName>
</protein>
<feature type="domain" description="C2H2-type" evidence="13">
    <location>
        <begin position="274"/>
        <end position="301"/>
    </location>
</feature>
<dbReference type="FunFam" id="3.30.160.60:FF:003000">
    <property type="entry name" value="Zinc finger and SCAN domain-containing 20"/>
    <property type="match status" value="1"/>
</dbReference>
<organism evidence="14 15">
    <name type="scientific">Terrapene triunguis</name>
    <name type="common">Three-toed box turtle</name>
    <dbReference type="NCBI Taxonomy" id="2587831"/>
    <lineage>
        <taxon>Eukaryota</taxon>
        <taxon>Metazoa</taxon>
        <taxon>Chordata</taxon>
        <taxon>Craniata</taxon>
        <taxon>Vertebrata</taxon>
        <taxon>Euteleostomi</taxon>
        <taxon>Archelosauria</taxon>
        <taxon>Testudinata</taxon>
        <taxon>Testudines</taxon>
        <taxon>Cryptodira</taxon>
        <taxon>Durocryptodira</taxon>
        <taxon>Testudinoidea</taxon>
        <taxon>Emydidae</taxon>
        <taxon>Terrapene</taxon>
    </lineage>
</organism>
<evidence type="ECO:0000256" key="8">
    <source>
        <dbReference type="ARBA" id="ARBA00023125"/>
    </source>
</evidence>
<dbReference type="GO" id="GO:0003700">
    <property type="term" value="F:DNA-binding transcription factor activity"/>
    <property type="evidence" value="ECO:0007669"/>
    <property type="project" value="TreeGrafter"/>
</dbReference>
<name>A0A674K254_9SAUR</name>
<evidence type="ECO:0000256" key="3">
    <source>
        <dbReference type="ARBA" id="ARBA00022723"/>
    </source>
</evidence>
<keyword evidence="15" id="KW-1185">Reference proteome</keyword>
<comment type="subcellular location">
    <subcellularLocation>
        <location evidence="1">Nucleus</location>
    </subcellularLocation>
</comment>
<evidence type="ECO:0000313" key="15">
    <source>
        <dbReference type="Proteomes" id="UP000472274"/>
    </source>
</evidence>
<dbReference type="Ensembl" id="ENSTMTT00000026327.1">
    <property type="protein sequence ID" value="ENSTMTP00000025414.1"/>
    <property type="gene ID" value="ENSTMTG00000018523.1"/>
</dbReference>
<feature type="domain" description="C2H2-type" evidence="13">
    <location>
        <begin position="140"/>
        <end position="167"/>
    </location>
</feature>
<comment type="similarity">
    <text evidence="2">Belongs to the krueppel C2H2-type zinc-finger protein family.</text>
</comment>
<dbReference type="FunFam" id="3.30.160.60:FF:000380">
    <property type="entry name" value="zinc finger protein 2 isoform X2"/>
    <property type="match status" value="1"/>
</dbReference>
<dbReference type="InParanoid" id="A0A674K254"/>
<evidence type="ECO:0000256" key="12">
    <source>
        <dbReference type="SAM" id="Phobius"/>
    </source>
</evidence>
<dbReference type="GO" id="GO:0008270">
    <property type="term" value="F:zinc ion binding"/>
    <property type="evidence" value="ECO:0007669"/>
    <property type="project" value="UniProtKB-KW"/>
</dbReference>
<dbReference type="InterPro" id="IPR050589">
    <property type="entry name" value="Ikaros_C2H2-ZF"/>
</dbReference>
<evidence type="ECO:0000256" key="7">
    <source>
        <dbReference type="ARBA" id="ARBA00023015"/>
    </source>
</evidence>
<keyword evidence="10" id="KW-0539">Nucleus</keyword>
<evidence type="ECO:0000256" key="10">
    <source>
        <dbReference type="ARBA" id="ARBA00023242"/>
    </source>
</evidence>
<dbReference type="PANTHER" id="PTHR24404:SF114">
    <property type="entry name" value="KLUMPFUSS, ISOFORM B-RELATED"/>
    <property type="match status" value="1"/>
</dbReference>
<dbReference type="PROSITE" id="PS50157">
    <property type="entry name" value="ZINC_FINGER_C2H2_2"/>
    <property type="match status" value="5"/>
</dbReference>
<dbReference type="PANTHER" id="PTHR24404">
    <property type="entry name" value="ZINC FINGER PROTEIN"/>
    <property type="match status" value="1"/>
</dbReference>
<dbReference type="SUPFAM" id="SSF57667">
    <property type="entry name" value="beta-beta-alpha zinc fingers"/>
    <property type="match status" value="4"/>
</dbReference>
<keyword evidence="12" id="KW-0472">Membrane</keyword>
<dbReference type="InterPro" id="IPR013087">
    <property type="entry name" value="Znf_C2H2_type"/>
</dbReference>
<evidence type="ECO:0000256" key="4">
    <source>
        <dbReference type="ARBA" id="ARBA00022737"/>
    </source>
</evidence>
<keyword evidence="8" id="KW-0238">DNA-binding</keyword>
<dbReference type="FunFam" id="3.30.160.60:FF:002343">
    <property type="entry name" value="Zinc finger protein 33A"/>
    <property type="match status" value="1"/>
</dbReference>
<dbReference type="Pfam" id="PF00096">
    <property type="entry name" value="zf-C2H2"/>
    <property type="match status" value="5"/>
</dbReference>
<evidence type="ECO:0000256" key="1">
    <source>
        <dbReference type="ARBA" id="ARBA00004123"/>
    </source>
</evidence>
<feature type="transmembrane region" description="Helical" evidence="12">
    <location>
        <begin position="28"/>
        <end position="53"/>
    </location>
</feature>
<keyword evidence="12" id="KW-0812">Transmembrane</keyword>
<dbReference type="AlphaFoldDB" id="A0A674K254"/>